<dbReference type="InterPro" id="IPR002347">
    <property type="entry name" value="SDR_fam"/>
</dbReference>
<dbReference type="PANTHER" id="PTHR42879:SF2">
    <property type="entry name" value="3-OXOACYL-[ACYL-CARRIER-PROTEIN] REDUCTASE FABG"/>
    <property type="match status" value="1"/>
</dbReference>
<dbReference type="PRINTS" id="PR00081">
    <property type="entry name" value="GDHRDH"/>
</dbReference>
<evidence type="ECO:0000256" key="1">
    <source>
        <dbReference type="ARBA" id="ARBA00006484"/>
    </source>
</evidence>
<organism evidence="4">
    <name type="scientific">Odontella aurita</name>
    <dbReference type="NCBI Taxonomy" id="265563"/>
    <lineage>
        <taxon>Eukaryota</taxon>
        <taxon>Sar</taxon>
        <taxon>Stramenopiles</taxon>
        <taxon>Ochrophyta</taxon>
        <taxon>Bacillariophyta</taxon>
        <taxon>Mediophyceae</taxon>
        <taxon>Biddulphiophycidae</taxon>
        <taxon>Eupodiscales</taxon>
        <taxon>Odontellaceae</taxon>
        <taxon>Odontella</taxon>
    </lineage>
</organism>
<name>A0A7S4MU31_9STRA</name>
<proteinExistence type="inferred from homology"/>
<dbReference type="GO" id="GO:0004316">
    <property type="term" value="F:3-oxoacyl-[acyl-carrier-protein] reductase (NADPH) activity"/>
    <property type="evidence" value="ECO:0007669"/>
    <property type="project" value="UniProtKB-EC"/>
</dbReference>
<evidence type="ECO:0000256" key="3">
    <source>
        <dbReference type="ARBA" id="ARBA00048508"/>
    </source>
</evidence>
<gene>
    <name evidence="4" type="ORF">OAUR00152_LOCUS16118</name>
</gene>
<sequence>MSSTPPPPRRIAIVTGGTRGIGRGISEALAATGEYSGFLLTYNTDKNTAESFAATLRSGNVGNGLRVEIVGGDLSLKETRDAVFSKFDKSFHAHEGFELSAVVHNAGQYIGITSDNTEGFFAPPGQLLFGDGSLLAASADGSPDLSTMKYYQRLYGDAYIDLCERGLDRMQRATERRRTLGNDIFPPFRGSLIGISGQGCNFNQRVSTSYDMPGSGKCVMEYAMRIFALRTAALGVNCNVIIPGVTRTDAWSRLEEKRGMPIGKLREMVVGGTVPMGEDIDPREIGDTVAFLCSATGGGRFITGVSLPVDGGLHLGKPPQSSFRQGSK</sequence>
<protein>
    <recommendedName>
        <fullName evidence="2">3-oxoacyl-[acyl-carrier-protein] reductase</fullName>
        <ecNumber evidence="2">1.1.1.100</ecNumber>
    </recommendedName>
</protein>
<accession>A0A7S4MU31</accession>
<evidence type="ECO:0000256" key="2">
    <source>
        <dbReference type="ARBA" id="ARBA00012948"/>
    </source>
</evidence>
<reference evidence="4" key="1">
    <citation type="submission" date="2021-01" db="EMBL/GenBank/DDBJ databases">
        <authorList>
            <person name="Corre E."/>
            <person name="Pelletier E."/>
            <person name="Niang G."/>
            <person name="Scheremetjew M."/>
            <person name="Finn R."/>
            <person name="Kale V."/>
            <person name="Holt S."/>
            <person name="Cochrane G."/>
            <person name="Meng A."/>
            <person name="Brown T."/>
            <person name="Cohen L."/>
        </authorList>
    </citation>
    <scope>NUCLEOTIDE SEQUENCE</scope>
    <source>
        <strain evidence="4">Isolate 1302-5</strain>
    </source>
</reference>
<dbReference type="InterPro" id="IPR036291">
    <property type="entry name" value="NAD(P)-bd_dom_sf"/>
</dbReference>
<dbReference type="InterPro" id="IPR050259">
    <property type="entry name" value="SDR"/>
</dbReference>
<dbReference type="EC" id="1.1.1.100" evidence="2"/>
<evidence type="ECO:0000313" key="4">
    <source>
        <dbReference type="EMBL" id="CAE2241588.1"/>
    </source>
</evidence>
<dbReference type="AlphaFoldDB" id="A0A7S4MU31"/>
<dbReference type="Pfam" id="PF00106">
    <property type="entry name" value="adh_short"/>
    <property type="match status" value="1"/>
</dbReference>
<dbReference type="Pfam" id="PF13561">
    <property type="entry name" value="adh_short_C2"/>
    <property type="match status" value="1"/>
</dbReference>
<dbReference type="PANTHER" id="PTHR42879">
    <property type="entry name" value="3-OXOACYL-(ACYL-CARRIER-PROTEIN) REDUCTASE"/>
    <property type="match status" value="1"/>
</dbReference>
<dbReference type="Gene3D" id="3.40.50.720">
    <property type="entry name" value="NAD(P)-binding Rossmann-like Domain"/>
    <property type="match status" value="1"/>
</dbReference>
<dbReference type="SUPFAM" id="SSF51735">
    <property type="entry name" value="NAD(P)-binding Rossmann-fold domains"/>
    <property type="match status" value="1"/>
</dbReference>
<comment type="catalytic activity">
    <reaction evidence="3">
        <text>a (3R)-hydroxyacyl-[ACP] + NADP(+) = a 3-oxoacyl-[ACP] + NADPH + H(+)</text>
        <dbReference type="Rhea" id="RHEA:17397"/>
        <dbReference type="Rhea" id="RHEA-COMP:9916"/>
        <dbReference type="Rhea" id="RHEA-COMP:9945"/>
        <dbReference type="ChEBI" id="CHEBI:15378"/>
        <dbReference type="ChEBI" id="CHEBI:57783"/>
        <dbReference type="ChEBI" id="CHEBI:58349"/>
        <dbReference type="ChEBI" id="CHEBI:78776"/>
        <dbReference type="ChEBI" id="CHEBI:78827"/>
        <dbReference type="EC" id="1.1.1.100"/>
    </reaction>
</comment>
<comment type="similarity">
    <text evidence="1">Belongs to the short-chain dehydrogenases/reductases (SDR) family.</text>
</comment>
<dbReference type="EMBL" id="HBKQ01023691">
    <property type="protein sequence ID" value="CAE2241588.1"/>
    <property type="molecule type" value="Transcribed_RNA"/>
</dbReference>